<dbReference type="RefSeq" id="WP_144348213.1">
    <property type="nucleotide sequence ID" value="NZ_VMKP01000003.1"/>
</dbReference>
<dbReference type="EMBL" id="VMKP01000003">
    <property type="protein sequence ID" value="TVO64671.1"/>
    <property type="molecule type" value="Genomic_DNA"/>
</dbReference>
<name>A0A557RHM8_9GAMM</name>
<dbReference type="Proteomes" id="UP000316688">
    <property type="component" value="Unassembled WGS sequence"/>
</dbReference>
<dbReference type="Pfam" id="PF13557">
    <property type="entry name" value="Phenol_MetA_deg"/>
    <property type="match status" value="1"/>
</dbReference>
<comment type="caution">
    <text evidence="1">The sequence shown here is derived from an EMBL/GenBank/DDBJ whole genome shotgun (WGS) entry which is preliminary data.</text>
</comment>
<evidence type="ECO:0000313" key="2">
    <source>
        <dbReference type="Proteomes" id="UP000316688"/>
    </source>
</evidence>
<dbReference type="InterPro" id="IPR025737">
    <property type="entry name" value="FApF"/>
</dbReference>
<keyword evidence="2" id="KW-1185">Reference proteome</keyword>
<reference evidence="1 2" key="1">
    <citation type="submission" date="2019-07" db="EMBL/GenBank/DDBJ databases">
        <title>Reclasification of Spiribacter aquaticus.</title>
        <authorList>
            <person name="Leon M.J."/>
            <person name="Sanchez-Porro C."/>
            <person name="Ventosa A."/>
        </authorList>
    </citation>
    <scope>NUCLEOTIDE SEQUENCE [LARGE SCALE GENOMIC DNA]</scope>
    <source>
        <strain evidence="1 2">SP30</strain>
    </source>
</reference>
<evidence type="ECO:0000313" key="1">
    <source>
        <dbReference type="EMBL" id="TVO64671.1"/>
    </source>
</evidence>
<protein>
    <submittedName>
        <fullName evidence="1">Transporter</fullName>
    </submittedName>
</protein>
<proteinExistence type="predicted"/>
<organism evidence="1 2">
    <name type="scientific">Spiribacter aquaticus</name>
    <dbReference type="NCBI Taxonomy" id="1935996"/>
    <lineage>
        <taxon>Bacteria</taxon>
        <taxon>Pseudomonadati</taxon>
        <taxon>Pseudomonadota</taxon>
        <taxon>Gammaproteobacteria</taxon>
        <taxon>Chromatiales</taxon>
        <taxon>Ectothiorhodospiraceae</taxon>
        <taxon>Spiribacter</taxon>
    </lineage>
</organism>
<sequence length="325" mass="34520">MSTLAGQASGVTGRWRVWLIGLVLIAGLGVQAGRVDALDLGPLSGIAPPAGVTGLSLEVSERSLSGRLDVGAGMSVDATVDRRSANLRLGQAFALGDRPAYVYGEIPFVDYDLSGEAASQFDLDGGHGVGDAALALAVWPLADRVAGRFLGVAGYLIAPTGEYKVDRTLGANLNPGSNRYAGILQAGFHQRLPVGFEWSVAADVMAFGDNDDYIGDRVTIGSEGLVPARPATLEVKPYHSYQTSLAWRGHPAVTLAASYYIDRGAASRVDGGDWRPSINRDRYGLWGLFALTRQTRINVSLKRVVSDRSALSLDSAVQVRLVQFF</sequence>
<dbReference type="AlphaFoldDB" id="A0A557RHM8"/>
<gene>
    <name evidence="1" type="ORF">FPL11_08465</name>
</gene>
<accession>A0A557RHM8</accession>